<sequence>MIHNGFLFVFAIFNIPRYKRLFLAIFCKKRPLVFATIY</sequence>
<dbReference type="HOGENOM" id="CLU_3329805_0_0_6"/>
<accession>W0QCF4</accession>
<dbReference type="Proteomes" id="UP000066995">
    <property type="component" value="Chromosome"/>
</dbReference>
<dbReference type="EMBL" id="CP006943">
    <property type="protein sequence ID" value="AHG75530.1"/>
    <property type="molecule type" value="Genomic_DNA"/>
</dbReference>
<dbReference type="KEGG" id="mvi:X808_10080"/>
<dbReference type="AlphaFoldDB" id="W0QCF4"/>
<name>W0QCF4_9PAST</name>
<gene>
    <name evidence="1" type="ORF">X808_10080</name>
</gene>
<protein>
    <submittedName>
        <fullName evidence="1">Uncharacterized protein</fullName>
    </submittedName>
</protein>
<organism evidence="1 2">
    <name type="scientific">Mannheimia varigena USDA-ARS-USMARC-1296</name>
    <dbReference type="NCBI Taxonomy" id="1433287"/>
    <lineage>
        <taxon>Bacteria</taxon>
        <taxon>Pseudomonadati</taxon>
        <taxon>Pseudomonadota</taxon>
        <taxon>Gammaproteobacteria</taxon>
        <taxon>Pasteurellales</taxon>
        <taxon>Pasteurellaceae</taxon>
        <taxon>Mannheimia</taxon>
    </lineage>
</organism>
<reference evidence="1 2" key="1">
    <citation type="submission" date="2013-12" db="EMBL/GenBank/DDBJ databases">
        <title>Annotation of the Mannheimia varigena USDA-ARS-USMARC-1296 complete genome.</title>
        <authorList>
            <person name="Harhay G.P."/>
            <person name="Clawson M.L."/>
            <person name="Murray R.W."/>
            <person name="Lubbers B.V."/>
            <person name="Heaton M.P."/>
            <person name="Chitko-Mckown C.G."/>
            <person name="Harhay D.M."/>
            <person name="Smith T.P.L."/>
        </authorList>
    </citation>
    <scope>NUCLEOTIDE SEQUENCE [LARGE SCALE GENOMIC DNA]</scope>
    <source>
        <strain evidence="1 2">USDA-ARS-USMARC-1296</strain>
    </source>
</reference>
<evidence type="ECO:0000313" key="2">
    <source>
        <dbReference type="Proteomes" id="UP000066995"/>
    </source>
</evidence>
<dbReference type="PATRIC" id="fig|1433287.3.peg.1005"/>
<keyword evidence="2" id="KW-1185">Reference proteome</keyword>
<evidence type="ECO:0000313" key="1">
    <source>
        <dbReference type="EMBL" id="AHG75530.1"/>
    </source>
</evidence>
<proteinExistence type="predicted"/>